<dbReference type="SUPFAM" id="SSF55073">
    <property type="entry name" value="Nucleotide cyclase"/>
    <property type="match status" value="1"/>
</dbReference>
<keyword evidence="4" id="KW-1133">Transmembrane helix</keyword>
<feature type="region of interest" description="Disordered" evidence="3">
    <location>
        <begin position="385"/>
        <end position="406"/>
    </location>
</feature>
<feature type="transmembrane region" description="Helical" evidence="4">
    <location>
        <begin position="151"/>
        <end position="175"/>
    </location>
</feature>
<evidence type="ECO:0000259" key="5">
    <source>
        <dbReference type="PROSITE" id="PS50887"/>
    </source>
</evidence>
<feature type="transmembrane region" description="Helical" evidence="4">
    <location>
        <begin position="12"/>
        <end position="29"/>
    </location>
</feature>
<protein>
    <recommendedName>
        <fullName evidence="1">diguanylate cyclase</fullName>
        <ecNumber evidence="1">2.7.7.65</ecNumber>
    </recommendedName>
</protein>
<organism evidence="6 7">
    <name type="scientific">Caldimonas mangrovi</name>
    <dbReference type="NCBI Taxonomy" id="2944811"/>
    <lineage>
        <taxon>Bacteria</taxon>
        <taxon>Pseudomonadati</taxon>
        <taxon>Pseudomonadota</taxon>
        <taxon>Betaproteobacteria</taxon>
        <taxon>Burkholderiales</taxon>
        <taxon>Sphaerotilaceae</taxon>
        <taxon>Caldimonas</taxon>
    </lineage>
</organism>
<feature type="transmembrane region" description="Helical" evidence="4">
    <location>
        <begin position="41"/>
        <end position="59"/>
    </location>
</feature>
<gene>
    <name evidence="6" type="ORF">M8A51_24030</name>
</gene>
<dbReference type="EMBL" id="JAMKFE010000021">
    <property type="protein sequence ID" value="MCM5682612.1"/>
    <property type="molecule type" value="Genomic_DNA"/>
</dbReference>
<reference evidence="6" key="1">
    <citation type="submission" date="2022-05" db="EMBL/GenBank/DDBJ databases">
        <title>Schlegelella sp. nov., isolated from mangrove soil.</title>
        <authorList>
            <person name="Liu Y."/>
            <person name="Ge X."/>
            <person name="Liu W."/>
        </authorList>
    </citation>
    <scope>NUCLEOTIDE SEQUENCE</scope>
    <source>
        <strain evidence="6">S2-27</strain>
    </source>
</reference>
<keyword evidence="7" id="KW-1185">Reference proteome</keyword>
<feature type="transmembrane region" description="Helical" evidence="4">
    <location>
        <begin position="119"/>
        <end position="139"/>
    </location>
</feature>
<dbReference type="InterPro" id="IPR050469">
    <property type="entry name" value="Diguanylate_Cyclase"/>
</dbReference>
<dbReference type="CDD" id="cd01949">
    <property type="entry name" value="GGDEF"/>
    <property type="match status" value="1"/>
</dbReference>
<dbReference type="Gene3D" id="3.30.70.270">
    <property type="match status" value="1"/>
</dbReference>
<evidence type="ECO:0000256" key="3">
    <source>
        <dbReference type="SAM" id="MobiDB-lite"/>
    </source>
</evidence>
<name>A0ABT0YV38_9BURK</name>
<dbReference type="RefSeq" id="WP_251781154.1">
    <property type="nucleotide sequence ID" value="NZ_JAMKFE010000021.1"/>
</dbReference>
<dbReference type="PANTHER" id="PTHR45138">
    <property type="entry name" value="REGULATORY COMPONENTS OF SENSORY TRANSDUCTION SYSTEM"/>
    <property type="match status" value="1"/>
</dbReference>
<keyword evidence="4" id="KW-0812">Transmembrane</keyword>
<evidence type="ECO:0000256" key="4">
    <source>
        <dbReference type="SAM" id="Phobius"/>
    </source>
</evidence>
<dbReference type="PANTHER" id="PTHR45138:SF9">
    <property type="entry name" value="DIGUANYLATE CYCLASE DGCM-RELATED"/>
    <property type="match status" value="1"/>
</dbReference>
<feature type="transmembrane region" description="Helical" evidence="4">
    <location>
        <begin position="96"/>
        <end position="113"/>
    </location>
</feature>
<dbReference type="NCBIfam" id="TIGR00254">
    <property type="entry name" value="GGDEF"/>
    <property type="match status" value="1"/>
</dbReference>
<comment type="catalytic activity">
    <reaction evidence="2">
        <text>2 GTP = 3',3'-c-di-GMP + 2 diphosphate</text>
        <dbReference type="Rhea" id="RHEA:24898"/>
        <dbReference type="ChEBI" id="CHEBI:33019"/>
        <dbReference type="ChEBI" id="CHEBI:37565"/>
        <dbReference type="ChEBI" id="CHEBI:58805"/>
        <dbReference type="EC" id="2.7.7.65"/>
    </reaction>
</comment>
<keyword evidence="4" id="KW-0472">Membrane</keyword>
<dbReference type="InterPro" id="IPR043128">
    <property type="entry name" value="Rev_trsase/Diguanyl_cyclase"/>
</dbReference>
<comment type="caution">
    <text evidence="6">The sequence shown here is derived from an EMBL/GenBank/DDBJ whole genome shotgun (WGS) entry which is preliminary data.</text>
</comment>
<feature type="domain" description="GGDEF" evidence="5">
    <location>
        <begin position="253"/>
        <end position="384"/>
    </location>
</feature>
<proteinExistence type="predicted"/>
<accession>A0ABT0YV38</accession>
<dbReference type="InterPro" id="IPR000160">
    <property type="entry name" value="GGDEF_dom"/>
</dbReference>
<dbReference type="PROSITE" id="PS50887">
    <property type="entry name" value="GGDEF"/>
    <property type="match status" value="1"/>
</dbReference>
<evidence type="ECO:0000313" key="7">
    <source>
        <dbReference type="Proteomes" id="UP001165541"/>
    </source>
</evidence>
<sequence>MTLDAQTLFLSMWVNVTLMSCALAVGVHWRQKTSRTGIHAWSAALLCQSAGWALLMLAFRGWPRGLSTLGAAALVASVGCMYVAVQSYLRRPVRPAWVVVPPLAVAVVHWLVFSHFGARIAVVNGVLGVQMGWLAWALLRPGAAASSWRWRWLAGAGLAASAPLVFGRMAIALWAPERYPAFDSPHWLNALGLLVNNACLTIGTLAFLLAHRDEAEQALRRLATVDGLTGVLNRRTLLERAEEQVALARRHCQPLAVLMLDLDHFKEINDTRGHPAGDRALELFADALRLTLRQPDLVGRYGGEEFCVVLPMSGLDAVRGIDARLRERLQHEVGPLLGFRLGFSAGATQLQPDDDGLGAVIARADRALYAAKSAGRGRLVLEGTQAAGDAGPADRAVLPPTPTIDP</sequence>
<feature type="transmembrane region" description="Helical" evidence="4">
    <location>
        <begin position="65"/>
        <end position="84"/>
    </location>
</feature>
<evidence type="ECO:0000313" key="6">
    <source>
        <dbReference type="EMBL" id="MCM5682612.1"/>
    </source>
</evidence>
<dbReference type="Pfam" id="PF00990">
    <property type="entry name" value="GGDEF"/>
    <property type="match status" value="1"/>
</dbReference>
<dbReference type="Proteomes" id="UP001165541">
    <property type="component" value="Unassembled WGS sequence"/>
</dbReference>
<dbReference type="InterPro" id="IPR029787">
    <property type="entry name" value="Nucleotide_cyclase"/>
</dbReference>
<evidence type="ECO:0000256" key="1">
    <source>
        <dbReference type="ARBA" id="ARBA00012528"/>
    </source>
</evidence>
<dbReference type="EC" id="2.7.7.65" evidence="1"/>
<evidence type="ECO:0000256" key="2">
    <source>
        <dbReference type="ARBA" id="ARBA00034247"/>
    </source>
</evidence>
<dbReference type="SMART" id="SM00267">
    <property type="entry name" value="GGDEF"/>
    <property type="match status" value="1"/>
</dbReference>
<feature type="transmembrane region" description="Helical" evidence="4">
    <location>
        <begin position="187"/>
        <end position="210"/>
    </location>
</feature>